<feature type="region of interest" description="Disordered" evidence="2">
    <location>
        <begin position="77"/>
        <end position="102"/>
    </location>
</feature>
<keyword evidence="4" id="KW-1185">Reference proteome</keyword>
<gene>
    <name evidence="3" type="ORF">KFL_012170040</name>
</gene>
<sequence length="102" mass="11275">MASGFFSAADDAGYEAALAIEHSVAGEINDGFVGFLLGDRLRLEAELELARQAAEKVNDENTRLRIQMEMRDEEIKRLKSKRGRSDHLGLELPNASTHTQSS</sequence>
<evidence type="ECO:0000313" key="3">
    <source>
        <dbReference type="EMBL" id="GAQ92948.1"/>
    </source>
</evidence>
<feature type="coiled-coil region" evidence="1">
    <location>
        <begin position="40"/>
        <end position="67"/>
    </location>
</feature>
<protein>
    <submittedName>
        <fullName evidence="3">Uncharacterized protein</fullName>
    </submittedName>
</protein>
<dbReference type="EMBL" id="DF238166">
    <property type="protein sequence ID" value="GAQ92948.1"/>
    <property type="molecule type" value="Genomic_DNA"/>
</dbReference>
<organism evidence="3 4">
    <name type="scientific">Klebsormidium nitens</name>
    <name type="common">Green alga</name>
    <name type="synonym">Ulothrix nitens</name>
    <dbReference type="NCBI Taxonomy" id="105231"/>
    <lineage>
        <taxon>Eukaryota</taxon>
        <taxon>Viridiplantae</taxon>
        <taxon>Streptophyta</taxon>
        <taxon>Klebsormidiophyceae</taxon>
        <taxon>Klebsormidiales</taxon>
        <taxon>Klebsormidiaceae</taxon>
        <taxon>Klebsormidium</taxon>
    </lineage>
</organism>
<reference evidence="3 4" key="1">
    <citation type="journal article" date="2014" name="Nat. Commun.">
        <title>Klebsormidium flaccidum genome reveals primary factors for plant terrestrial adaptation.</title>
        <authorList>
            <person name="Hori K."/>
            <person name="Maruyama F."/>
            <person name="Fujisawa T."/>
            <person name="Togashi T."/>
            <person name="Yamamoto N."/>
            <person name="Seo M."/>
            <person name="Sato S."/>
            <person name="Yamada T."/>
            <person name="Mori H."/>
            <person name="Tajima N."/>
            <person name="Moriyama T."/>
            <person name="Ikeuchi M."/>
            <person name="Watanabe M."/>
            <person name="Wada H."/>
            <person name="Kobayashi K."/>
            <person name="Saito M."/>
            <person name="Masuda T."/>
            <person name="Sasaki-Sekimoto Y."/>
            <person name="Mashiguchi K."/>
            <person name="Awai K."/>
            <person name="Shimojima M."/>
            <person name="Masuda S."/>
            <person name="Iwai M."/>
            <person name="Nobusawa T."/>
            <person name="Narise T."/>
            <person name="Kondo S."/>
            <person name="Saito H."/>
            <person name="Sato R."/>
            <person name="Murakawa M."/>
            <person name="Ihara Y."/>
            <person name="Oshima-Yamada Y."/>
            <person name="Ohtaka K."/>
            <person name="Satoh M."/>
            <person name="Sonobe K."/>
            <person name="Ishii M."/>
            <person name="Ohtani R."/>
            <person name="Kanamori-Sato M."/>
            <person name="Honoki R."/>
            <person name="Miyazaki D."/>
            <person name="Mochizuki H."/>
            <person name="Umetsu J."/>
            <person name="Higashi K."/>
            <person name="Shibata D."/>
            <person name="Kamiya Y."/>
            <person name="Sato N."/>
            <person name="Nakamura Y."/>
            <person name="Tabata S."/>
            <person name="Ida S."/>
            <person name="Kurokawa K."/>
            <person name="Ohta H."/>
        </authorList>
    </citation>
    <scope>NUCLEOTIDE SEQUENCE [LARGE SCALE GENOMIC DNA]</scope>
    <source>
        <strain evidence="3 4">NIES-2285</strain>
    </source>
</reference>
<name>A0A1Y1IXD6_KLENI</name>
<feature type="compositionally biased region" description="Basic and acidic residues" evidence="2">
    <location>
        <begin position="77"/>
        <end position="89"/>
    </location>
</feature>
<dbReference type="Proteomes" id="UP000054558">
    <property type="component" value="Unassembled WGS sequence"/>
</dbReference>
<dbReference type="AlphaFoldDB" id="A0A1Y1IXD6"/>
<evidence type="ECO:0000313" key="4">
    <source>
        <dbReference type="Proteomes" id="UP000054558"/>
    </source>
</evidence>
<evidence type="ECO:0000256" key="2">
    <source>
        <dbReference type="SAM" id="MobiDB-lite"/>
    </source>
</evidence>
<proteinExistence type="predicted"/>
<keyword evidence="1" id="KW-0175">Coiled coil</keyword>
<evidence type="ECO:0000256" key="1">
    <source>
        <dbReference type="SAM" id="Coils"/>
    </source>
</evidence>
<accession>A0A1Y1IXD6</accession>